<dbReference type="EMBL" id="JACVVK020000097">
    <property type="protein sequence ID" value="KAK7493011.1"/>
    <property type="molecule type" value="Genomic_DNA"/>
</dbReference>
<gene>
    <name evidence="1" type="ORF">BaRGS_00015741</name>
</gene>
<organism evidence="1 2">
    <name type="scientific">Batillaria attramentaria</name>
    <dbReference type="NCBI Taxonomy" id="370345"/>
    <lineage>
        <taxon>Eukaryota</taxon>
        <taxon>Metazoa</taxon>
        <taxon>Spiralia</taxon>
        <taxon>Lophotrochozoa</taxon>
        <taxon>Mollusca</taxon>
        <taxon>Gastropoda</taxon>
        <taxon>Caenogastropoda</taxon>
        <taxon>Sorbeoconcha</taxon>
        <taxon>Cerithioidea</taxon>
        <taxon>Batillariidae</taxon>
        <taxon>Batillaria</taxon>
    </lineage>
</organism>
<evidence type="ECO:0000313" key="1">
    <source>
        <dbReference type="EMBL" id="KAK7493011.1"/>
    </source>
</evidence>
<accession>A0ABD0L189</accession>
<sequence length="84" mass="9623">MSCDCQRDPSRWNGQITIRLQRDAMRFVPSRRLWKAVGASRRNRGTHRLVSAKVDQFLNNRSMEHLTPPCGCLPSTLLTVSGRK</sequence>
<evidence type="ECO:0000313" key="2">
    <source>
        <dbReference type="Proteomes" id="UP001519460"/>
    </source>
</evidence>
<dbReference type="Proteomes" id="UP001519460">
    <property type="component" value="Unassembled WGS sequence"/>
</dbReference>
<keyword evidence="2" id="KW-1185">Reference proteome</keyword>
<name>A0ABD0L189_9CAEN</name>
<dbReference type="AlphaFoldDB" id="A0ABD0L189"/>
<proteinExistence type="predicted"/>
<comment type="caution">
    <text evidence="1">The sequence shown here is derived from an EMBL/GenBank/DDBJ whole genome shotgun (WGS) entry which is preliminary data.</text>
</comment>
<protein>
    <submittedName>
        <fullName evidence="1">Uncharacterized protein</fullName>
    </submittedName>
</protein>
<reference evidence="1 2" key="1">
    <citation type="journal article" date="2023" name="Sci. Data">
        <title>Genome assembly of the Korean intertidal mud-creeper Batillaria attramentaria.</title>
        <authorList>
            <person name="Patra A.K."/>
            <person name="Ho P.T."/>
            <person name="Jun S."/>
            <person name="Lee S.J."/>
            <person name="Kim Y."/>
            <person name="Won Y.J."/>
        </authorList>
    </citation>
    <scope>NUCLEOTIDE SEQUENCE [LARGE SCALE GENOMIC DNA]</scope>
    <source>
        <strain evidence="1">Wonlab-2016</strain>
    </source>
</reference>